<evidence type="ECO:0000313" key="4">
    <source>
        <dbReference type="Proteomes" id="UP001497383"/>
    </source>
</evidence>
<dbReference type="SMART" id="SM00312">
    <property type="entry name" value="PX"/>
    <property type="match status" value="1"/>
</dbReference>
<keyword evidence="4" id="KW-1185">Reference proteome</keyword>
<organism evidence="3 4">
    <name type="scientific">Lodderomyces beijingensis</name>
    <dbReference type="NCBI Taxonomy" id="1775926"/>
    <lineage>
        <taxon>Eukaryota</taxon>
        <taxon>Fungi</taxon>
        <taxon>Dikarya</taxon>
        <taxon>Ascomycota</taxon>
        <taxon>Saccharomycotina</taxon>
        <taxon>Pichiomycetes</taxon>
        <taxon>Debaryomycetaceae</taxon>
        <taxon>Candida/Lodderomyces clade</taxon>
        <taxon>Lodderomyces</taxon>
    </lineage>
</organism>
<dbReference type="CDD" id="cd06897">
    <property type="entry name" value="PX_SNARE"/>
    <property type="match status" value="1"/>
</dbReference>
<dbReference type="EMBL" id="OZ022409">
    <property type="protein sequence ID" value="CAK9440222.1"/>
    <property type="molecule type" value="Genomic_DNA"/>
</dbReference>
<dbReference type="PANTHER" id="PTHR22775">
    <property type="entry name" value="SORTING NEXIN"/>
    <property type="match status" value="1"/>
</dbReference>
<dbReference type="Gene3D" id="3.30.1520.10">
    <property type="entry name" value="Phox-like domain"/>
    <property type="match status" value="1"/>
</dbReference>
<evidence type="ECO:0000256" key="1">
    <source>
        <dbReference type="SAM" id="MobiDB-lite"/>
    </source>
</evidence>
<sequence>MSITIPTETDIDGSTFYQINIKLPLRSYSIKKRYSDFDNLVSTLCHQIGINHKDFPYALPPKKLTWLVKRSVIEERKKGLARFLNSLISDSSLRNEPEVLSFLQLPKNFKFQQKPEIRDENWHEMYRKVKNELNQESKVLDAEVNVNTVRLRERVRNDYEPQIDDLQKSAEAGQDNDEKVKKLQLVVQLQNTLYQLQSRPRPSPWQDSKGGNRRTKN</sequence>
<evidence type="ECO:0000259" key="2">
    <source>
        <dbReference type="PROSITE" id="PS50195"/>
    </source>
</evidence>
<dbReference type="PROSITE" id="PS50195">
    <property type="entry name" value="PX"/>
    <property type="match status" value="1"/>
</dbReference>
<protein>
    <recommendedName>
        <fullName evidence="2">PX domain-containing protein</fullName>
    </recommendedName>
</protein>
<dbReference type="Proteomes" id="UP001497383">
    <property type="component" value="Chromosome 5"/>
</dbReference>
<dbReference type="Pfam" id="PF00787">
    <property type="entry name" value="PX"/>
    <property type="match status" value="1"/>
</dbReference>
<dbReference type="InterPro" id="IPR036871">
    <property type="entry name" value="PX_dom_sf"/>
</dbReference>
<evidence type="ECO:0000313" key="3">
    <source>
        <dbReference type="EMBL" id="CAK9440222.1"/>
    </source>
</evidence>
<dbReference type="InterPro" id="IPR001683">
    <property type="entry name" value="PX_dom"/>
</dbReference>
<dbReference type="PANTHER" id="PTHR22775:SF3">
    <property type="entry name" value="SORTING NEXIN-13"/>
    <property type="match status" value="1"/>
</dbReference>
<dbReference type="GeneID" id="92209518"/>
<feature type="domain" description="PX" evidence="2">
    <location>
        <begin position="1"/>
        <end position="110"/>
    </location>
</feature>
<dbReference type="SUPFAM" id="SSF64268">
    <property type="entry name" value="PX domain"/>
    <property type="match status" value="1"/>
</dbReference>
<dbReference type="RefSeq" id="XP_066831260.1">
    <property type="nucleotide sequence ID" value="XM_066974531.1"/>
</dbReference>
<accession>A0ABP0ZQZ0</accession>
<reference evidence="3 4" key="1">
    <citation type="submission" date="2024-03" db="EMBL/GenBank/DDBJ databases">
        <authorList>
            <person name="Brejova B."/>
        </authorList>
    </citation>
    <scope>NUCLEOTIDE SEQUENCE [LARGE SCALE GENOMIC DNA]</scope>
    <source>
        <strain evidence="3 4">CBS 14171</strain>
    </source>
</reference>
<name>A0ABP0ZQZ0_9ASCO</name>
<gene>
    <name evidence="3" type="ORF">LODBEIA_P43220</name>
</gene>
<feature type="region of interest" description="Disordered" evidence="1">
    <location>
        <begin position="196"/>
        <end position="217"/>
    </location>
</feature>
<proteinExistence type="predicted"/>